<feature type="region of interest" description="Disordered" evidence="1">
    <location>
        <begin position="69"/>
        <end position="98"/>
    </location>
</feature>
<gene>
    <name evidence="3" type="ORF">GRI44_09970</name>
</gene>
<accession>A0A6L7GIF6</accession>
<dbReference type="RefSeq" id="WP_160601650.1">
    <property type="nucleotide sequence ID" value="NZ_WTYU01000002.1"/>
</dbReference>
<evidence type="ECO:0000313" key="3">
    <source>
        <dbReference type="EMBL" id="MXP15074.1"/>
    </source>
</evidence>
<keyword evidence="2" id="KW-0732">Signal</keyword>
<sequence>MSRIAALAILSLAASATGAQAQQQGRVTAEKVIEAARDAYGPPPPQPACAPQEGDEIVVCAREQDNSQFRVKSSSELDGQSEEALDDGLPRAPDVAGPGIFKGPATVGSLCIPGLQKCPPPPAYMIDFTALPDAPEGSDADLIARGLKKGR</sequence>
<evidence type="ECO:0000256" key="2">
    <source>
        <dbReference type="SAM" id="SignalP"/>
    </source>
</evidence>
<feature type="chain" id="PRO_5026748863" evidence="2">
    <location>
        <begin position="22"/>
        <end position="151"/>
    </location>
</feature>
<evidence type="ECO:0000313" key="4">
    <source>
        <dbReference type="Proteomes" id="UP000473531"/>
    </source>
</evidence>
<protein>
    <submittedName>
        <fullName evidence="3">Uncharacterized protein</fullName>
    </submittedName>
</protein>
<name>A0A6L7GIF6_9SPHN</name>
<comment type="caution">
    <text evidence="3">The sequence shown here is derived from an EMBL/GenBank/DDBJ whole genome shotgun (WGS) entry which is preliminary data.</text>
</comment>
<reference evidence="3 4" key="1">
    <citation type="submission" date="2019-12" db="EMBL/GenBank/DDBJ databases">
        <title>Genomic-based taxomic classification of the family Erythrobacteraceae.</title>
        <authorList>
            <person name="Xu L."/>
        </authorList>
    </citation>
    <scope>NUCLEOTIDE SEQUENCE [LARGE SCALE GENOMIC DNA]</scope>
    <source>
        <strain evidence="3 4">KCTC 52259</strain>
    </source>
</reference>
<feature type="signal peptide" evidence="2">
    <location>
        <begin position="1"/>
        <end position="21"/>
    </location>
</feature>
<dbReference type="AlphaFoldDB" id="A0A6L7GIF6"/>
<feature type="compositionally biased region" description="Polar residues" evidence="1">
    <location>
        <begin position="69"/>
        <end position="78"/>
    </location>
</feature>
<feature type="region of interest" description="Disordered" evidence="1">
    <location>
        <begin position="129"/>
        <end position="151"/>
    </location>
</feature>
<dbReference type="OrthoDB" id="7391745at2"/>
<dbReference type="EMBL" id="WTYU01000002">
    <property type="protein sequence ID" value="MXP15074.1"/>
    <property type="molecule type" value="Genomic_DNA"/>
</dbReference>
<organism evidence="3 4">
    <name type="scientific">Allopontixanthobacter confluentis</name>
    <dbReference type="NCBI Taxonomy" id="1849021"/>
    <lineage>
        <taxon>Bacteria</taxon>
        <taxon>Pseudomonadati</taxon>
        <taxon>Pseudomonadota</taxon>
        <taxon>Alphaproteobacteria</taxon>
        <taxon>Sphingomonadales</taxon>
        <taxon>Erythrobacteraceae</taxon>
        <taxon>Allopontixanthobacter</taxon>
    </lineage>
</organism>
<evidence type="ECO:0000256" key="1">
    <source>
        <dbReference type="SAM" id="MobiDB-lite"/>
    </source>
</evidence>
<proteinExistence type="predicted"/>
<dbReference type="Proteomes" id="UP000473531">
    <property type="component" value="Unassembled WGS sequence"/>
</dbReference>
<keyword evidence="4" id="KW-1185">Reference proteome</keyword>